<organism evidence="1 2">
    <name type="scientific">Olpidium bornovanus</name>
    <dbReference type="NCBI Taxonomy" id="278681"/>
    <lineage>
        <taxon>Eukaryota</taxon>
        <taxon>Fungi</taxon>
        <taxon>Fungi incertae sedis</taxon>
        <taxon>Olpidiomycota</taxon>
        <taxon>Olpidiomycotina</taxon>
        <taxon>Olpidiomycetes</taxon>
        <taxon>Olpidiales</taxon>
        <taxon>Olpidiaceae</taxon>
        <taxon>Olpidium</taxon>
    </lineage>
</organism>
<name>A0A8H8DLH9_9FUNG</name>
<dbReference type="EMBL" id="JAEFCI010001382">
    <property type="protein sequence ID" value="KAG5462939.1"/>
    <property type="molecule type" value="Genomic_DNA"/>
</dbReference>
<comment type="caution">
    <text evidence="1">The sequence shown here is derived from an EMBL/GenBank/DDBJ whole genome shotgun (WGS) entry which is preliminary data.</text>
</comment>
<protein>
    <submittedName>
        <fullName evidence="1">Uncharacterized protein</fullName>
    </submittedName>
</protein>
<accession>A0A8H8DLH9</accession>
<proteinExistence type="predicted"/>
<dbReference type="AlphaFoldDB" id="A0A8H8DLH9"/>
<keyword evidence="2" id="KW-1185">Reference proteome</keyword>
<reference evidence="1 2" key="1">
    <citation type="journal article" name="Sci. Rep.">
        <title>Genome-scale phylogenetic analyses confirm Olpidium as the closest living zoosporic fungus to the non-flagellated, terrestrial fungi.</title>
        <authorList>
            <person name="Chang Y."/>
            <person name="Rochon D."/>
            <person name="Sekimoto S."/>
            <person name="Wang Y."/>
            <person name="Chovatia M."/>
            <person name="Sandor L."/>
            <person name="Salamov A."/>
            <person name="Grigoriev I.V."/>
            <person name="Stajich J.E."/>
            <person name="Spatafora J.W."/>
        </authorList>
    </citation>
    <scope>NUCLEOTIDE SEQUENCE [LARGE SCALE GENOMIC DNA]</scope>
    <source>
        <strain evidence="1">S191</strain>
    </source>
</reference>
<dbReference type="Proteomes" id="UP000673691">
    <property type="component" value="Unassembled WGS sequence"/>
</dbReference>
<evidence type="ECO:0000313" key="2">
    <source>
        <dbReference type="Proteomes" id="UP000673691"/>
    </source>
</evidence>
<evidence type="ECO:0000313" key="1">
    <source>
        <dbReference type="EMBL" id="KAG5462939.1"/>
    </source>
</evidence>
<sequence>MAGNPIDGDIKLDQAVALLEGKAAKLWMAHAVKHPDGSLTRWTSWVELKQALRKRLYPFNMLVLKPVLKPSLPSK</sequence>
<gene>
    <name evidence="1" type="ORF">BJ554DRAFT_2737</name>
</gene>